<dbReference type="InterPro" id="IPR012340">
    <property type="entry name" value="NA-bd_OB-fold"/>
</dbReference>
<gene>
    <name evidence="1" type="ORF">HID58_033380</name>
</gene>
<dbReference type="Gene3D" id="2.40.50.140">
    <property type="entry name" value="Nucleic acid-binding proteins"/>
    <property type="match status" value="1"/>
</dbReference>
<reference evidence="1 2" key="1">
    <citation type="submission" date="2021-05" db="EMBL/GenBank/DDBJ databases">
        <title>Genome Assembly of Synthetic Allotetraploid Brassica napus Reveals Homoeologous Exchanges between Subgenomes.</title>
        <authorList>
            <person name="Davis J.T."/>
        </authorList>
    </citation>
    <scope>NUCLEOTIDE SEQUENCE [LARGE SCALE GENOMIC DNA]</scope>
    <source>
        <strain evidence="2">cv. Da-Ae</strain>
        <tissue evidence="1">Seedling</tissue>
    </source>
</reference>
<dbReference type="SUPFAM" id="SSF50249">
    <property type="entry name" value="Nucleic acid-binding proteins"/>
    <property type="match status" value="1"/>
</dbReference>
<comment type="caution">
    <text evidence="1">The sequence shown here is derived from an EMBL/GenBank/DDBJ whole genome shotgun (WGS) entry which is preliminary data.</text>
</comment>
<name>A0ABQ8BZ19_BRANA</name>
<protein>
    <submittedName>
        <fullName evidence="1">Uncharacterized protein</fullName>
    </submittedName>
</protein>
<sequence>MMTVASQTSSSSTAAGYGLGGCSGSIQWKQMGWFQSLLLAYHLRLDETTCFRLGLNLFSSSPLQSSSDNGDSESPKRQIVVQRLRITLRYSRFEFIPILPDVSTPHSSPLRYILTPSRLIKDDATFNVTFICSRRFGEGGSKCQAWWGVDGVDMLLLDAEAGLEKHWEQPRSFIAGGYAKVEPLSISELNEFEIEFVCTGMVSEIKMDKGWCYVHKNLQRTVSFLTCVSCNNTCVFGVLRYRVEMSIADDTDEGLFVAFDGVRSII</sequence>
<dbReference type="EMBL" id="JAGKQM010000009">
    <property type="protein sequence ID" value="KAH0910059.1"/>
    <property type="molecule type" value="Genomic_DNA"/>
</dbReference>
<proteinExistence type="predicted"/>
<organism evidence="1 2">
    <name type="scientific">Brassica napus</name>
    <name type="common">Rape</name>
    <dbReference type="NCBI Taxonomy" id="3708"/>
    <lineage>
        <taxon>Eukaryota</taxon>
        <taxon>Viridiplantae</taxon>
        <taxon>Streptophyta</taxon>
        <taxon>Embryophyta</taxon>
        <taxon>Tracheophyta</taxon>
        <taxon>Spermatophyta</taxon>
        <taxon>Magnoliopsida</taxon>
        <taxon>eudicotyledons</taxon>
        <taxon>Gunneridae</taxon>
        <taxon>Pentapetalae</taxon>
        <taxon>rosids</taxon>
        <taxon>malvids</taxon>
        <taxon>Brassicales</taxon>
        <taxon>Brassicaceae</taxon>
        <taxon>Brassiceae</taxon>
        <taxon>Brassica</taxon>
    </lineage>
</organism>
<dbReference type="Proteomes" id="UP000824890">
    <property type="component" value="Unassembled WGS sequence"/>
</dbReference>
<evidence type="ECO:0000313" key="2">
    <source>
        <dbReference type="Proteomes" id="UP000824890"/>
    </source>
</evidence>
<keyword evidence="2" id="KW-1185">Reference proteome</keyword>
<evidence type="ECO:0000313" key="1">
    <source>
        <dbReference type="EMBL" id="KAH0910059.1"/>
    </source>
</evidence>
<accession>A0ABQ8BZ19</accession>